<dbReference type="GO" id="GO:0000978">
    <property type="term" value="F:RNA polymerase II cis-regulatory region sequence-specific DNA binding"/>
    <property type="evidence" value="ECO:0007669"/>
    <property type="project" value="TreeGrafter"/>
</dbReference>
<dbReference type="InterPro" id="IPR045912">
    <property type="entry name" value="FOXJ2/3-like"/>
</dbReference>
<sequence length="271" mass="27443">MVGVAGAWLVGVACECSGGHGFTRIQGPTASPGPGARLTRIQGPTASPGPGGQAHPDPGAHGLTRIQGPTASPGPGGRLTRILGPTASPGPGARLTRIQGPTASPGPGARLTRIQGPTASPGPGALAGSYWAIDTNPKEDALPTRPKKRARSVERASTPYSIDSDSLGMECIISGSASPTLAINTVTNKPCSLRSHVLTTLALAPLTPIDGAERLGLVPAAGVSRAVTVSGFKLWLLPHHLLEQREVEKPSGAIGAGSCHSHLLTVPSNWD</sequence>
<feature type="region of interest" description="Disordered" evidence="4">
    <location>
        <begin position="21"/>
        <end position="157"/>
    </location>
</feature>
<dbReference type="Proteomes" id="UP001177744">
    <property type="component" value="Unassembled WGS sequence"/>
</dbReference>
<accession>A0AA40I008</accession>
<evidence type="ECO:0000256" key="4">
    <source>
        <dbReference type="SAM" id="MobiDB-lite"/>
    </source>
</evidence>
<name>A0AA40I008_CNENI</name>
<keyword evidence="1" id="KW-0805">Transcription regulation</keyword>
<dbReference type="GO" id="GO:0000981">
    <property type="term" value="F:DNA-binding transcription factor activity, RNA polymerase II-specific"/>
    <property type="evidence" value="ECO:0007669"/>
    <property type="project" value="TreeGrafter"/>
</dbReference>
<proteinExistence type="predicted"/>
<keyword evidence="3" id="KW-0539">Nucleus</keyword>
<evidence type="ECO:0000256" key="2">
    <source>
        <dbReference type="ARBA" id="ARBA00023163"/>
    </source>
</evidence>
<evidence type="ECO:0000256" key="1">
    <source>
        <dbReference type="ARBA" id="ARBA00023015"/>
    </source>
</evidence>
<dbReference type="EMBL" id="JAULJE010000008">
    <property type="protein sequence ID" value="KAK1340070.1"/>
    <property type="molecule type" value="Genomic_DNA"/>
</dbReference>
<dbReference type="PANTHER" id="PTHR46078:SF3">
    <property type="entry name" value="FORKHEAD BOX PROTEIN J3"/>
    <property type="match status" value="1"/>
</dbReference>
<comment type="caution">
    <text evidence="5">The sequence shown here is derived from an EMBL/GenBank/DDBJ whole genome shotgun (WGS) entry which is preliminary data.</text>
</comment>
<gene>
    <name evidence="5" type="ORF">QTO34_018634</name>
</gene>
<dbReference type="PANTHER" id="PTHR46078">
    <property type="entry name" value="FORKHEAD BOX PROTEIN J2 FAMILY MEMBER"/>
    <property type="match status" value="1"/>
</dbReference>
<protein>
    <submittedName>
        <fullName evidence="5">Uncharacterized protein</fullName>
    </submittedName>
</protein>
<evidence type="ECO:0000256" key="3">
    <source>
        <dbReference type="ARBA" id="ARBA00023242"/>
    </source>
</evidence>
<evidence type="ECO:0000313" key="5">
    <source>
        <dbReference type="EMBL" id="KAK1340070.1"/>
    </source>
</evidence>
<reference evidence="5" key="1">
    <citation type="submission" date="2023-06" db="EMBL/GenBank/DDBJ databases">
        <title>Reference genome for the Northern bat (Eptesicus nilssonii), a most northern bat species.</title>
        <authorList>
            <person name="Laine V.N."/>
            <person name="Pulliainen A.T."/>
            <person name="Lilley T.M."/>
        </authorList>
    </citation>
    <scope>NUCLEOTIDE SEQUENCE</scope>
    <source>
        <strain evidence="5">BLF_Eptnil</strain>
        <tissue evidence="5">Kidney</tissue>
    </source>
</reference>
<dbReference type="AlphaFoldDB" id="A0AA40I008"/>
<dbReference type="GO" id="GO:0005634">
    <property type="term" value="C:nucleus"/>
    <property type="evidence" value="ECO:0007669"/>
    <property type="project" value="TreeGrafter"/>
</dbReference>
<keyword evidence="6" id="KW-1185">Reference proteome</keyword>
<evidence type="ECO:0000313" key="6">
    <source>
        <dbReference type="Proteomes" id="UP001177744"/>
    </source>
</evidence>
<keyword evidence="2" id="KW-0804">Transcription</keyword>
<organism evidence="5 6">
    <name type="scientific">Cnephaeus nilssonii</name>
    <name type="common">Northern bat</name>
    <name type="synonym">Eptesicus nilssonii</name>
    <dbReference type="NCBI Taxonomy" id="3371016"/>
    <lineage>
        <taxon>Eukaryota</taxon>
        <taxon>Metazoa</taxon>
        <taxon>Chordata</taxon>
        <taxon>Craniata</taxon>
        <taxon>Vertebrata</taxon>
        <taxon>Euteleostomi</taxon>
        <taxon>Mammalia</taxon>
        <taxon>Eutheria</taxon>
        <taxon>Laurasiatheria</taxon>
        <taxon>Chiroptera</taxon>
        <taxon>Yangochiroptera</taxon>
        <taxon>Vespertilionidae</taxon>
        <taxon>Cnephaeus</taxon>
    </lineage>
</organism>